<dbReference type="Proteomes" id="UP001470230">
    <property type="component" value="Unassembled WGS sequence"/>
</dbReference>
<name>A0ABR2J1E5_9EUKA</name>
<dbReference type="SUPFAM" id="SSF52058">
    <property type="entry name" value="L domain-like"/>
    <property type="match status" value="2"/>
</dbReference>
<dbReference type="PANTHER" id="PTHR45661:SF3">
    <property type="entry name" value="IG-LIKE DOMAIN-CONTAINING PROTEIN"/>
    <property type="match status" value="1"/>
</dbReference>
<dbReference type="InterPro" id="IPR053139">
    <property type="entry name" value="Surface_bspA-like"/>
</dbReference>
<dbReference type="PANTHER" id="PTHR45661">
    <property type="entry name" value="SURFACE ANTIGEN"/>
    <property type="match status" value="1"/>
</dbReference>
<evidence type="ECO:0000313" key="1">
    <source>
        <dbReference type="EMBL" id="KAK8871644.1"/>
    </source>
</evidence>
<protein>
    <recommendedName>
        <fullName evidence="3">Leucine Rich Repeat family protein</fullName>
    </recommendedName>
</protein>
<dbReference type="EMBL" id="JAPFFF010000013">
    <property type="protein sequence ID" value="KAK8871644.1"/>
    <property type="molecule type" value="Genomic_DNA"/>
</dbReference>
<sequence>MEKISIVQNRISFELDKNNLTAKIVYSPKARGDIIIPSNILFQNNIYKITTIDKKSFKNNKSIKSIKFSADSNILSFKKSIFNQTRITSICIPASVETLEEGWCKRADYLKTVTISSGNRLFKYAYTDEKMIIGKSDKNSAIYDTLVFANRDIDRVKVPDYISRIDSFAFFNCKELTSIEISENSMLKTIGKNAFSFSPITHINIPPNVEELEEGWCSSASYLQTVTISPKNRHFKYADKERKIVIRKSDKNSDVYDVLVFACRDIEHATIPDCITRVSSNAFMSCRSLTKVEISENSNLKSIGMHAFSSTAISSLYIPASFERFEEQWSNFTMSLTNVIISPKNRHFKYADKEHKIIIGKSDKNSEIFDVLVFACRDIEQVTIPEYIVHISSCAFGHCKKLLSFKVHEKCQLRTIGSRTFSNVPFRSFTLPKSVEKVGCLAFYFCDKLEEFAIESGSRLSSIPSKMLEFCRILRKVTVPDDSQLRSIDQLFFPFTQVQSFNIPPLVEVLDDDWCKFSLSIRKVTLSPGNRNFKYSDESHQIVLRKSDINSEVFDVLVFANRNIEKAVIPSYVKFISPEAFDRCNDIEYIEIPENSELVSFDSQSFSKCSIHELFIPSKFEDFKDGWCRESDKLQRLILAPDNPYFKYADEEENVIIGKSDNNNEQFDVIVFANRNIENVIIPSYIKYIKSYAFYCCSSLGNVEFQSESSLESIGESSFAKSAIRRITIPKNVETIARYAFSDCPFLEFFKAEPGSKLERLSHGLFCNCRSIEKVDFPDDSSLRIIETRALNYSAVKEIYIPRNVEIIQDNWYDSAKRLTKVRISPKNNNFKYVDNENKMIVAKSDSNSDIYDSLIFAYNDLKSIIVPESVTKVRINIGDVKKLTCFEFHGDSIQSDCFRNCENLLVVSLPNICPQKLNVAYMRYWCPDVSFFFANVKL</sequence>
<keyword evidence="2" id="KW-1185">Reference proteome</keyword>
<evidence type="ECO:0008006" key="3">
    <source>
        <dbReference type="Google" id="ProtNLM"/>
    </source>
</evidence>
<gene>
    <name evidence="1" type="ORF">M9Y10_007381</name>
</gene>
<evidence type="ECO:0000313" key="2">
    <source>
        <dbReference type="Proteomes" id="UP001470230"/>
    </source>
</evidence>
<dbReference type="InterPro" id="IPR032675">
    <property type="entry name" value="LRR_dom_sf"/>
</dbReference>
<proteinExistence type="predicted"/>
<reference evidence="1 2" key="1">
    <citation type="submission" date="2024-04" db="EMBL/GenBank/DDBJ databases">
        <title>Tritrichomonas musculus Genome.</title>
        <authorList>
            <person name="Alves-Ferreira E."/>
            <person name="Grigg M."/>
            <person name="Lorenzi H."/>
            <person name="Galac M."/>
        </authorList>
    </citation>
    <scope>NUCLEOTIDE SEQUENCE [LARGE SCALE GENOMIC DNA]</scope>
    <source>
        <strain evidence="1 2">EAF2021</strain>
    </source>
</reference>
<dbReference type="InterPro" id="IPR026906">
    <property type="entry name" value="LRR_5"/>
</dbReference>
<organism evidence="1 2">
    <name type="scientific">Tritrichomonas musculus</name>
    <dbReference type="NCBI Taxonomy" id="1915356"/>
    <lineage>
        <taxon>Eukaryota</taxon>
        <taxon>Metamonada</taxon>
        <taxon>Parabasalia</taxon>
        <taxon>Tritrichomonadida</taxon>
        <taxon>Tritrichomonadidae</taxon>
        <taxon>Tritrichomonas</taxon>
    </lineage>
</organism>
<dbReference type="Pfam" id="PF13306">
    <property type="entry name" value="LRR_5"/>
    <property type="match status" value="7"/>
</dbReference>
<accession>A0ABR2J1E5</accession>
<comment type="caution">
    <text evidence="1">The sequence shown here is derived from an EMBL/GenBank/DDBJ whole genome shotgun (WGS) entry which is preliminary data.</text>
</comment>
<dbReference type="Gene3D" id="3.80.10.10">
    <property type="entry name" value="Ribonuclease Inhibitor"/>
    <property type="match status" value="4"/>
</dbReference>